<dbReference type="AlphaFoldDB" id="A0A3N9WQM9"/>
<sequence length="66" mass="6813">MQHACCQAGVALDSAGALGAPGLVGGPRAGQPTQHPDQGQAHDDDRSESHLDRNHGRTPLFASWSA</sequence>
<feature type="compositionally biased region" description="Basic and acidic residues" evidence="1">
    <location>
        <begin position="40"/>
        <end position="55"/>
    </location>
</feature>
<keyword evidence="3" id="KW-1185">Reference proteome</keyword>
<feature type="region of interest" description="Disordered" evidence="1">
    <location>
        <begin position="16"/>
        <end position="66"/>
    </location>
</feature>
<organism evidence="2 3">
    <name type="scientific">Micromonospora arida</name>
    <dbReference type="NCBI Taxonomy" id="2203715"/>
    <lineage>
        <taxon>Bacteria</taxon>
        <taxon>Bacillati</taxon>
        <taxon>Actinomycetota</taxon>
        <taxon>Actinomycetes</taxon>
        <taxon>Micromonosporales</taxon>
        <taxon>Micromonosporaceae</taxon>
        <taxon>Micromonospora</taxon>
    </lineage>
</organism>
<dbReference type="EMBL" id="QGSY01000301">
    <property type="protein sequence ID" value="RQX03116.1"/>
    <property type="molecule type" value="Genomic_DNA"/>
</dbReference>
<evidence type="ECO:0000256" key="1">
    <source>
        <dbReference type="SAM" id="MobiDB-lite"/>
    </source>
</evidence>
<name>A0A3N9WQM9_9ACTN</name>
<evidence type="ECO:0000313" key="3">
    <source>
        <dbReference type="Proteomes" id="UP000266889"/>
    </source>
</evidence>
<dbReference type="Proteomes" id="UP000266889">
    <property type="component" value="Unassembled WGS sequence"/>
</dbReference>
<evidence type="ECO:0000313" key="2">
    <source>
        <dbReference type="EMBL" id="RQX03116.1"/>
    </source>
</evidence>
<accession>A0A3N9WQM9</accession>
<reference evidence="2 3" key="1">
    <citation type="submission" date="2018-05" db="EMBL/GenBank/DDBJ databases">
        <title>Micromonospora from Atacama Desert.</title>
        <authorList>
            <person name="Carro L."/>
            <person name="Goodfellow M."/>
            <person name="Klenk H.-P."/>
        </authorList>
    </citation>
    <scope>NUCLEOTIDE SEQUENCE [LARGE SCALE GENOMIC DNA]</scope>
    <source>
        <strain evidence="2 3">LB32</strain>
    </source>
</reference>
<proteinExistence type="predicted"/>
<comment type="caution">
    <text evidence="2">The sequence shown here is derived from an EMBL/GenBank/DDBJ whole genome shotgun (WGS) entry which is preliminary data.</text>
</comment>
<protein>
    <submittedName>
        <fullName evidence="2">Uncharacterized protein</fullName>
    </submittedName>
</protein>
<gene>
    <name evidence="2" type="ORF">DLJ58_30215</name>
</gene>